<protein>
    <recommendedName>
        <fullName evidence="3">Secreted protein</fullName>
    </recommendedName>
</protein>
<sequence length="140" mass="15494">MRPGRLGRAMEWIGYLGPAGTCAPLWVVLGVATDVCGDPALCPSRYPGLPPPLLLPSSSWSSSGSFYRTEREGNQTEEDVSPHGVVLHRLSVPFLFIHVRLALSSQLRARRTIRDSVWMIISLPYDVLRPLFAIARSTNH</sequence>
<evidence type="ECO:0008006" key="3">
    <source>
        <dbReference type="Google" id="ProtNLM"/>
    </source>
</evidence>
<evidence type="ECO:0000313" key="2">
    <source>
        <dbReference type="Proteomes" id="UP001458880"/>
    </source>
</evidence>
<comment type="caution">
    <text evidence="1">The sequence shown here is derived from an EMBL/GenBank/DDBJ whole genome shotgun (WGS) entry which is preliminary data.</text>
</comment>
<evidence type="ECO:0000313" key="1">
    <source>
        <dbReference type="EMBL" id="KAK9753605.1"/>
    </source>
</evidence>
<gene>
    <name evidence="1" type="ORF">QE152_g1945</name>
</gene>
<organism evidence="1 2">
    <name type="scientific">Popillia japonica</name>
    <name type="common">Japanese beetle</name>
    <dbReference type="NCBI Taxonomy" id="7064"/>
    <lineage>
        <taxon>Eukaryota</taxon>
        <taxon>Metazoa</taxon>
        <taxon>Ecdysozoa</taxon>
        <taxon>Arthropoda</taxon>
        <taxon>Hexapoda</taxon>
        <taxon>Insecta</taxon>
        <taxon>Pterygota</taxon>
        <taxon>Neoptera</taxon>
        <taxon>Endopterygota</taxon>
        <taxon>Coleoptera</taxon>
        <taxon>Polyphaga</taxon>
        <taxon>Scarabaeiformia</taxon>
        <taxon>Scarabaeidae</taxon>
        <taxon>Rutelinae</taxon>
        <taxon>Popillia</taxon>
    </lineage>
</organism>
<proteinExistence type="predicted"/>
<name>A0AAW1N7L0_POPJA</name>
<dbReference type="AlphaFoldDB" id="A0AAW1N7L0"/>
<keyword evidence="2" id="KW-1185">Reference proteome</keyword>
<reference evidence="1 2" key="1">
    <citation type="journal article" date="2024" name="BMC Genomics">
        <title>De novo assembly and annotation of Popillia japonica's genome with initial clues to its potential as an invasive pest.</title>
        <authorList>
            <person name="Cucini C."/>
            <person name="Boschi S."/>
            <person name="Funari R."/>
            <person name="Cardaioli E."/>
            <person name="Iannotti N."/>
            <person name="Marturano G."/>
            <person name="Paoli F."/>
            <person name="Bruttini M."/>
            <person name="Carapelli A."/>
            <person name="Frati F."/>
            <person name="Nardi F."/>
        </authorList>
    </citation>
    <scope>NUCLEOTIDE SEQUENCE [LARGE SCALE GENOMIC DNA]</scope>
    <source>
        <strain evidence="1">DMR45628</strain>
    </source>
</reference>
<dbReference type="Proteomes" id="UP001458880">
    <property type="component" value="Unassembled WGS sequence"/>
</dbReference>
<dbReference type="EMBL" id="JASPKY010000012">
    <property type="protein sequence ID" value="KAK9753605.1"/>
    <property type="molecule type" value="Genomic_DNA"/>
</dbReference>
<accession>A0AAW1N7L0</accession>